<dbReference type="EMBL" id="BTRK01000005">
    <property type="protein sequence ID" value="GMR55965.1"/>
    <property type="molecule type" value="Genomic_DNA"/>
</dbReference>
<accession>A0AAN5I9C8</accession>
<dbReference type="CDD" id="cd00037">
    <property type="entry name" value="CLECT"/>
    <property type="match status" value="1"/>
</dbReference>
<evidence type="ECO:0000313" key="2">
    <source>
        <dbReference type="Proteomes" id="UP001328107"/>
    </source>
</evidence>
<gene>
    <name evidence="1" type="ORF">PMAYCL1PPCAC_26160</name>
</gene>
<dbReference type="Proteomes" id="UP001328107">
    <property type="component" value="Unassembled WGS sequence"/>
</dbReference>
<dbReference type="InterPro" id="IPR016186">
    <property type="entry name" value="C-type_lectin-like/link_sf"/>
</dbReference>
<comment type="caution">
    <text evidence="1">The sequence shown here is derived from an EMBL/GenBank/DDBJ whole genome shotgun (WGS) entry which is preliminary data.</text>
</comment>
<evidence type="ECO:0000313" key="1">
    <source>
        <dbReference type="EMBL" id="GMR55965.1"/>
    </source>
</evidence>
<name>A0AAN5I9C8_9BILA</name>
<dbReference type="InterPro" id="IPR016187">
    <property type="entry name" value="CTDL_fold"/>
</dbReference>
<dbReference type="AlphaFoldDB" id="A0AAN5I9C8"/>
<dbReference type="Gene3D" id="3.10.100.10">
    <property type="entry name" value="Mannose-Binding Protein A, subunit A"/>
    <property type="match status" value="1"/>
</dbReference>
<dbReference type="SUPFAM" id="SSF56436">
    <property type="entry name" value="C-type lectin-like"/>
    <property type="match status" value="1"/>
</dbReference>
<keyword evidence="2" id="KW-1185">Reference proteome</keyword>
<sequence length="88" mass="9685">GAVKTAVSLPWNSSSNKSIELCGGLGALTVTIKNQDQQDYWYSTRSSYHIYLSLGIVCNMKTNKWQWTDGSAISFKTNYNGALDSPCV</sequence>
<evidence type="ECO:0008006" key="3">
    <source>
        <dbReference type="Google" id="ProtNLM"/>
    </source>
</evidence>
<proteinExistence type="predicted"/>
<reference evidence="2" key="1">
    <citation type="submission" date="2022-10" db="EMBL/GenBank/DDBJ databases">
        <title>Genome assembly of Pristionchus species.</title>
        <authorList>
            <person name="Yoshida K."/>
            <person name="Sommer R.J."/>
        </authorList>
    </citation>
    <scope>NUCLEOTIDE SEQUENCE [LARGE SCALE GENOMIC DNA]</scope>
    <source>
        <strain evidence="2">RS5460</strain>
    </source>
</reference>
<organism evidence="1 2">
    <name type="scientific">Pristionchus mayeri</name>
    <dbReference type="NCBI Taxonomy" id="1317129"/>
    <lineage>
        <taxon>Eukaryota</taxon>
        <taxon>Metazoa</taxon>
        <taxon>Ecdysozoa</taxon>
        <taxon>Nematoda</taxon>
        <taxon>Chromadorea</taxon>
        <taxon>Rhabditida</taxon>
        <taxon>Rhabditina</taxon>
        <taxon>Diplogasteromorpha</taxon>
        <taxon>Diplogasteroidea</taxon>
        <taxon>Neodiplogasteridae</taxon>
        <taxon>Pristionchus</taxon>
    </lineage>
</organism>
<feature type="non-terminal residue" evidence="1">
    <location>
        <position position="88"/>
    </location>
</feature>
<protein>
    <recommendedName>
        <fullName evidence="3">C-type lectin</fullName>
    </recommendedName>
</protein>
<feature type="non-terminal residue" evidence="1">
    <location>
        <position position="1"/>
    </location>
</feature>